<keyword evidence="3" id="KW-1185">Reference proteome</keyword>
<evidence type="ECO:0000256" key="1">
    <source>
        <dbReference type="SAM" id="Phobius"/>
    </source>
</evidence>
<proteinExistence type="predicted"/>
<name>A0A2T4AFN3_TRIHA</name>
<dbReference type="EMBL" id="KZ679679">
    <property type="protein sequence ID" value="PTB55833.1"/>
    <property type="molecule type" value="Genomic_DNA"/>
</dbReference>
<dbReference type="AlphaFoldDB" id="A0A2T4AFN3"/>
<dbReference type="RefSeq" id="XP_024775510.1">
    <property type="nucleotide sequence ID" value="XM_024914937.1"/>
</dbReference>
<gene>
    <name evidence="2" type="ORF">M431DRAFT_409900</name>
</gene>
<organism evidence="2 3">
    <name type="scientific">Trichoderma harzianum CBS 226.95</name>
    <dbReference type="NCBI Taxonomy" id="983964"/>
    <lineage>
        <taxon>Eukaryota</taxon>
        <taxon>Fungi</taxon>
        <taxon>Dikarya</taxon>
        <taxon>Ascomycota</taxon>
        <taxon>Pezizomycotina</taxon>
        <taxon>Sordariomycetes</taxon>
        <taxon>Hypocreomycetidae</taxon>
        <taxon>Hypocreales</taxon>
        <taxon>Hypocreaceae</taxon>
        <taxon>Trichoderma</taxon>
    </lineage>
</organism>
<keyword evidence="1" id="KW-0472">Membrane</keyword>
<feature type="transmembrane region" description="Helical" evidence="1">
    <location>
        <begin position="21"/>
        <end position="41"/>
    </location>
</feature>
<evidence type="ECO:0000313" key="2">
    <source>
        <dbReference type="EMBL" id="PTB55833.1"/>
    </source>
</evidence>
<reference evidence="2 3" key="1">
    <citation type="submission" date="2016-07" db="EMBL/GenBank/DDBJ databases">
        <title>Multiple horizontal gene transfer events from other fungi enriched the ability of initially mycotrophic Trichoderma (Ascomycota) to feed on dead plant biomass.</title>
        <authorList>
            <consortium name="DOE Joint Genome Institute"/>
            <person name="Aerts A."/>
            <person name="Atanasova L."/>
            <person name="Chenthamara K."/>
            <person name="Zhang J."/>
            <person name="Grujic M."/>
            <person name="Henrissat B."/>
            <person name="Kuo A."/>
            <person name="Salamov A."/>
            <person name="Lipzen A."/>
            <person name="Labutti K."/>
            <person name="Barry K."/>
            <person name="Miao Y."/>
            <person name="Rahimi M.J."/>
            <person name="Shen Q."/>
            <person name="Grigoriev I.V."/>
            <person name="Kubicek C.P."/>
            <person name="Druzhinina I.S."/>
        </authorList>
    </citation>
    <scope>NUCLEOTIDE SEQUENCE [LARGE SCALE GENOMIC DNA]</scope>
    <source>
        <strain evidence="2 3">CBS 226.95</strain>
    </source>
</reference>
<protein>
    <submittedName>
        <fullName evidence="2">Uncharacterized protein</fullName>
    </submittedName>
</protein>
<sequence length="72" mass="8107">MAFVAYISTTPGSVLQSRIRVLARFILIGLCSPVLVLRTIAKYIKQWRLPALAGKGSMTMKRFRQPNVIATW</sequence>
<dbReference type="Proteomes" id="UP000241690">
    <property type="component" value="Unassembled WGS sequence"/>
</dbReference>
<keyword evidence="1" id="KW-0812">Transmembrane</keyword>
<accession>A0A2T4AFN3</accession>
<dbReference type="GeneID" id="36623503"/>
<evidence type="ECO:0000313" key="3">
    <source>
        <dbReference type="Proteomes" id="UP000241690"/>
    </source>
</evidence>
<keyword evidence="1" id="KW-1133">Transmembrane helix</keyword>